<dbReference type="Gene3D" id="3.30.1490.20">
    <property type="entry name" value="ATP-grasp fold, A domain"/>
    <property type="match status" value="1"/>
</dbReference>
<dbReference type="GO" id="GO:0046872">
    <property type="term" value="F:metal ion binding"/>
    <property type="evidence" value="ECO:0007669"/>
    <property type="project" value="InterPro"/>
</dbReference>
<dbReference type="GO" id="GO:0005524">
    <property type="term" value="F:ATP binding"/>
    <property type="evidence" value="ECO:0007669"/>
    <property type="project" value="UniProtKB-UniRule"/>
</dbReference>
<dbReference type="SUPFAM" id="SSF56059">
    <property type="entry name" value="Glutathione synthetase ATP-binding domain-like"/>
    <property type="match status" value="1"/>
</dbReference>
<keyword evidence="2 4" id="KW-0547">Nucleotide-binding</keyword>
<dbReference type="Pfam" id="PF13535">
    <property type="entry name" value="ATP-grasp_4"/>
    <property type="match status" value="1"/>
</dbReference>
<keyword evidence="3 4" id="KW-0067">ATP-binding</keyword>
<dbReference type="InterPro" id="IPR013815">
    <property type="entry name" value="ATP_grasp_subdomain_1"/>
</dbReference>
<dbReference type="PROSITE" id="PS50975">
    <property type="entry name" value="ATP_GRASP"/>
    <property type="match status" value="1"/>
</dbReference>
<keyword evidence="1 6" id="KW-0436">Ligase</keyword>
<accession>A0A6N3BFP0</accession>
<proteinExistence type="predicted"/>
<evidence type="ECO:0000313" key="6">
    <source>
        <dbReference type="EMBL" id="VYU01398.1"/>
    </source>
</evidence>
<gene>
    <name evidence="6" type="primary">bacD</name>
    <name evidence="6" type="ORF">CALFYP39_01189</name>
</gene>
<evidence type="ECO:0000256" key="4">
    <source>
        <dbReference type="PROSITE-ProRule" id="PRU00409"/>
    </source>
</evidence>
<protein>
    <submittedName>
        <fullName evidence="6">Alanine-anticapsin ligase BacD</fullName>
        <ecNumber evidence="6">6.3.2.28</ecNumber>
    </submittedName>
</protein>
<dbReference type="RefSeq" id="WP_156598963.1">
    <property type="nucleotide sequence ID" value="NZ_CACRTW010000020.1"/>
</dbReference>
<evidence type="ECO:0000256" key="1">
    <source>
        <dbReference type="ARBA" id="ARBA00022598"/>
    </source>
</evidence>
<dbReference type="EC" id="6.3.2.28" evidence="6"/>
<dbReference type="Gene3D" id="3.40.50.20">
    <property type="match status" value="1"/>
</dbReference>
<feature type="domain" description="ATP-grasp" evidence="5">
    <location>
        <begin position="108"/>
        <end position="300"/>
    </location>
</feature>
<organism evidence="6">
    <name type="scientific">Collinsella aerofaciens</name>
    <dbReference type="NCBI Taxonomy" id="74426"/>
    <lineage>
        <taxon>Bacteria</taxon>
        <taxon>Bacillati</taxon>
        <taxon>Actinomycetota</taxon>
        <taxon>Coriobacteriia</taxon>
        <taxon>Coriobacteriales</taxon>
        <taxon>Coriobacteriaceae</taxon>
        <taxon>Collinsella</taxon>
    </lineage>
</organism>
<name>A0A6N3BFP0_9ACTN</name>
<dbReference type="PANTHER" id="PTHR43585:SF2">
    <property type="entry name" value="ATP-GRASP ENZYME FSQD"/>
    <property type="match status" value="1"/>
</dbReference>
<dbReference type="AlphaFoldDB" id="A0A6N3BFP0"/>
<sequence length="382" mass="42026">MSKKLAIIGASDFQNPLILKAKQLGFETHVFAWECGDIGERTADYFYPISITEIDQIAEKCKSIGVDGICSIGTDLGNITVSKVADKLGLCANSLECIEASTNKHLMREAFFKNGDPSPKSYQVSDVSDVDILDLNYPIIVKPVDRSGSRCITKLQSSEGLEDAVRSAIDVSFSKACVVEEFFTGIEYSVEFISWKGEHHFLALTRKFTTGSPHFIETVHLQPAPVSDSLRTRIIQVVSHALDSLGVEYGASHSEILVNENEDIRIVEIGSRMGGDCIGSDLVELSTGFDFLAAVISVATGHEPDMNVHEHADYAMIRFIFDDNDLAMLQQAECDASVKVERSSVDSDMDHEIVDSGSRYGFYILTSDSIDNLEKYLPKRGV</sequence>
<evidence type="ECO:0000256" key="3">
    <source>
        <dbReference type="ARBA" id="ARBA00022840"/>
    </source>
</evidence>
<dbReference type="PANTHER" id="PTHR43585">
    <property type="entry name" value="FUMIPYRROLE BIOSYNTHESIS PROTEIN C"/>
    <property type="match status" value="1"/>
</dbReference>
<evidence type="ECO:0000256" key="2">
    <source>
        <dbReference type="ARBA" id="ARBA00022741"/>
    </source>
</evidence>
<dbReference type="InterPro" id="IPR052032">
    <property type="entry name" value="ATP-dep_AA_Ligase"/>
</dbReference>
<dbReference type="Gene3D" id="3.30.470.20">
    <property type="entry name" value="ATP-grasp fold, B domain"/>
    <property type="match status" value="1"/>
</dbReference>
<evidence type="ECO:0000259" key="5">
    <source>
        <dbReference type="PROSITE" id="PS50975"/>
    </source>
</evidence>
<dbReference type="EMBL" id="CACRTW010000020">
    <property type="protein sequence ID" value="VYU01398.1"/>
    <property type="molecule type" value="Genomic_DNA"/>
</dbReference>
<dbReference type="InterPro" id="IPR011761">
    <property type="entry name" value="ATP-grasp"/>
</dbReference>
<dbReference type="GO" id="GO:0016874">
    <property type="term" value="F:ligase activity"/>
    <property type="evidence" value="ECO:0007669"/>
    <property type="project" value="UniProtKB-KW"/>
</dbReference>
<reference evidence="6" key="1">
    <citation type="submission" date="2019-11" db="EMBL/GenBank/DDBJ databases">
        <authorList>
            <person name="Feng L."/>
        </authorList>
    </citation>
    <scope>NUCLEOTIDE SEQUENCE</scope>
    <source>
        <strain evidence="6">CaerofaciensLFYP39</strain>
    </source>
</reference>